<keyword evidence="4" id="KW-1185">Reference proteome</keyword>
<evidence type="ECO:0000313" key="4">
    <source>
        <dbReference type="Proteomes" id="UP000664203"/>
    </source>
</evidence>
<dbReference type="AlphaFoldDB" id="A0A8H3F4R3"/>
<feature type="region of interest" description="Disordered" evidence="1">
    <location>
        <begin position="33"/>
        <end position="78"/>
    </location>
</feature>
<sequence>MTPATFAMDKYMPDWTDDFDFGAFVNFPPDDVDQGDMSGQPETHQHKTGAELRDWPHGLPPNLFDPAGSLTDSYNESHGHPLPSFPRGVCTTAALNEDDFYYGVAMPRPGMDQKLPEALVGSTIRDGLTDGPGRECSCTACLFVGAIKDWPDHGMSCRFPGCKYFTEGHSDHIWHERGHFLKAGNATYHCVEQLCPFTSKRWPDLVRHYTVKHCTSPKKFRYPCPVLSCKYNGNNGFARKDKLNSHYKNIHQGKSGPGKASRVLKPATLKPQVSSSGSTMDVQKEYEVWLLLWDVRGSGRMQ</sequence>
<evidence type="ECO:0000256" key="1">
    <source>
        <dbReference type="SAM" id="MobiDB-lite"/>
    </source>
</evidence>
<evidence type="ECO:0000313" key="3">
    <source>
        <dbReference type="EMBL" id="CAF9917024.1"/>
    </source>
</evidence>
<proteinExistence type="predicted"/>
<organism evidence="3 4">
    <name type="scientific">Alectoria fallacina</name>
    <dbReference type="NCBI Taxonomy" id="1903189"/>
    <lineage>
        <taxon>Eukaryota</taxon>
        <taxon>Fungi</taxon>
        <taxon>Dikarya</taxon>
        <taxon>Ascomycota</taxon>
        <taxon>Pezizomycotina</taxon>
        <taxon>Lecanoromycetes</taxon>
        <taxon>OSLEUM clade</taxon>
        <taxon>Lecanoromycetidae</taxon>
        <taxon>Lecanorales</taxon>
        <taxon>Lecanorineae</taxon>
        <taxon>Parmeliaceae</taxon>
        <taxon>Alectoria</taxon>
    </lineage>
</organism>
<dbReference type="Proteomes" id="UP000664203">
    <property type="component" value="Unassembled WGS sequence"/>
</dbReference>
<feature type="compositionally biased region" description="Basic and acidic residues" evidence="1">
    <location>
        <begin position="43"/>
        <end position="56"/>
    </location>
</feature>
<comment type="caution">
    <text evidence="3">The sequence shown here is derived from an EMBL/GenBank/DDBJ whole genome shotgun (WGS) entry which is preliminary data.</text>
</comment>
<dbReference type="Gene3D" id="3.30.160.60">
    <property type="entry name" value="Classic Zinc Finger"/>
    <property type="match status" value="1"/>
</dbReference>
<name>A0A8H3F4R3_9LECA</name>
<feature type="domain" description="C2H2-type" evidence="2">
    <location>
        <begin position="222"/>
        <end position="251"/>
    </location>
</feature>
<dbReference type="InterPro" id="IPR013087">
    <property type="entry name" value="Znf_C2H2_type"/>
</dbReference>
<dbReference type="EMBL" id="CAJPDR010000095">
    <property type="protein sequence ID" value="CAF9917024.1"/>
    <property type="molecule type" value="Genomic_DNA"/>
</dbReference>
<dbReference type="SMART" id="SM00355">
    <property type="entry name" value="ZnF_C2H2"/>
    <property type="match status" value="3"/>
</dbReference>
<accession>A0A8H3F4R3</accession>
<protein>
    <recommendedName>
        <fullName evidence="2">C2H2-type domain-containing protein</fullName>
    </recommendedName>
</protein>
<evidence type="ECO:0000259" key="2">
    <source>
        <dbReference type="SMART" id="SM00355"/>
    </source>
</evidence>
<gene>
    <name evidence="3" type="ORF">ALECFALPRED_010956</name>
</gene>
<reference evidence="3" key="1">
    <citation type="submission" date="2021-03" db="EMBL/GenBank/DDBJ databases">
        <authorList>
            <person name="Tagirdzhanova G."/>
        </authorList>
    </citation>
    <scope>NUCLEOTIDE SEQUENCE</scope>
</reference>
<dbReference type="OrthoDB" id="5429571at2759"/>
<feature type="domain" description="C2H2-type" evidence="2">
    <location>
        <begin position="155"/>
        <end position="179"/>
    </location>
</feature>
<feature type="domain" description="C2H2-type" evidence="2">
    <location>
        <begin position="188"/>
        <end position="213"/>
    </location>
</feature>